<comment type="caution">
    <text evidence="6">The sequence shown here is derived from an EMBL/GenBank/DDBJ whole genome shotgun (WGS) entry which is preliminary data.</text>
</comment>
<dbReference type="InterPro" id="IPR023367">
    <property type="entry name" value="Peptidase_M42_dom2"/>
</dbReference>
<dbReference type="PANTHER" id="PTHR32481">
    <property type="entry name" value="AMINOPEPTIDASE"/>
    <property type="match status" value="1"/>
</dbReference>
<evidence type="ECO:0000256" key="1">
    <source>
        <dbReference type="ARBA" id="ARBA00006272"/>
    </source>
</evidence>
<evidence type="ECO:0000313" key="6">
    <source>
        <dbReference type="EMBL" id="MBF4809202.1"/>
    </source>
</evidence>
<dbReference type="SUPFAM" id="SSF53187">
    <property type="entry name" value="Zn-dependent exopeptidases"/>
    <property type="match status" value="1"/>
</dbReference>
<dbReference type="AlphaFoldDB" id="A0A930W4P1"/>
<evidence type="ECO:0000256" key="3">
    <source>
        <dbReference type="ARBA" id="ARBA00022670"/>
    </source>
</evidence>
<dbReference type="InterPro" id="IPR051464">
    <property type="entry name" value="Peptidase_M42_aminopept"/>
</dbReference>
<dbReference type="Gene3D" id="2.40.30.40">
    <property type="entry name" value="Peptidase M42, domain 2"/>
    <property type="match status" value="1"/>
</dbReference>
<gene>
    <name evidence="6" type="ORF">HXK23_03125</name>
</gene>
<accession>A0A930W4P1</accession>
<dbReference type="EMBL" id="JABZGT010000149">
    <property type="protein sequence ID" value="MBF4809202.1"/>
    <property type="molecule type" value="Genomic_DNA"/>
</dbReference>
<proteinExistence type="inferred from homology"/>
<reference evidence="6" key="1">
    <citation type="submission" date="2020-04" db="EMBL/GenBank/DDBJ databases">
        <title>Deep metagenomics examines the oral microbiome during advanced dental caries in children, revealing novel taxa and co-occurrences with host molecules.</title>
        <authorList>
            <person name="Baker J.L."/>
            <person name="Morton J.T."/>
            <person name="Dinis M."/>
            <person name="Alvarez R."/>
            <person name="Tran N.C."/>
            <person name="Knight R."/>
            <person name="Edlund A."/>
        </authorList>
    </citation>
    <scope>NUCLEOTIDE SEQUENCE</scope>
    <source>
        <strain evidence="6">JCVI_22A_bin.2</strain>
    </source>
</reference>
<evidence type="ECO:0000256" key="2">
    <source>
        <dbReference type="ARBA" id="ARBA00022438"/>
    </source>
</evidence>
<evidence type="ECO:0000256" key="5">
    <source>
        <dbReference type="ARBA" id="ARBA00022801"/>
    </source>
</evidence>
<keyword evidence="5" id="KW-0378">Hydrolase</keyword>
<dbReference type="Proteomes" id="UP000772566">
    <property type="component" value="Unassembled WGS sequence"/>
</dbReference>
<dbReference type="PANTHER" id="PTHR32481:SF7">
    <property type="entry name" value="AMINOPEPTIDASE YHFE-RELATED"/>
    <property type="match status" value="1"/>
</dbReference>
<dbReference type="GO" id="GO:0006508">
    <property type="term" value="P:proteolysis"/>
    <property type="evidence" value="ECO:0007669"/>
    <property type="project" value="UniProtKB-KW"/>
</dbReference>
<keyword evidence="4" id="KW-0479">Metal-binding</keyword>
<dbReference type="Gene3D" id="3.40.630.10">
    <property type="entry name" value="Zn peptidases"/>
    <property type="match status" value="1"/>
</dbReference>
<evidence type="ECO:0000313" key="7">
    <source>
        <dbReference type="Proteomes" id="UP000772566"/>
    </source>
</evidence>
<dbReference type="SUPFAM" id="SSF101821">
    <property type="entry name" value="Aminopeptidase/glucanase lid domain"/>
    <property type="match status" value="1"/>
</dbReference>
<protein>
    <submittedName>
        <fullName evidence="6">Peptidase M42</fullName>
    </submittedName>
</protein>
<dbReference type="Pfam" id="PF05343">
    <property type="entry name" value="Peptidase_M42"/>
    <property type="match status" value="1"/>
</dbReference>
<feature type="non-terminal residue" evidence="6">
    <location>
        <position position="177"/>
    </location>
</feature>
<name>A0A930W4P1_9ACTN</name>
<keyword evidence="2" id="KW-0031">Aminopeptidase</keyword>
<dbReference type="GO" id="GO:0046872">
    <property type="term" value="F:metal ion binding"/>
    <property type="evidence" value="ECO:0007669"/>
    <property type="project" value="UniProtKB-KW"/>
</dbReference>
<dbReference type="GO" id="GO:0004177">
    <property type="term" value="F:aminopeptidase activity"/>
    <property type="evidence" value="ECO:0007669"/>
    <property type="project" value="UniProtKB-KW"/>
</dbReference>
<evidence type="ECO:0000256" key="4">
    <source>
        <dbReference type="ARBA" id="ARBA00022723"/>
    </source>
</evidence>
<comment type="similarity">
    <text evidence="1">Belongs to the peptidase M42 family.</text>
</comment>
<sequence length="177" mass="19523">MTHFETDTQYLIDTTKKLVECDSPVGYYERIHELLRELVAEAGYELQIDNKATAYVLVEGKDTSKTVGVNAHLDTIGLIVRGFNSDGTLRVRQLGGINYHSIEGETCHVVCRDGSVVDGQVICNHHSVHVFEDARTMERTEDNMSISLIADVSSAEEARALGVSEGAVIAIDPHFEM</sequence>
<keyword evidence="3" id="KW-0645">Protease</keyword>
<dbReference type="InterPro" id="IPR008007">
    <property type="entry name" value="Peptidase_M42"/>
</dbReference>
<organism evidence="6 7">
    <name type="scientific">Lancefieldella parvula</name>
    <dbReference type="NCBI Taxonomy" id="1382"/>
    <lineage>
        <taxon>Bacteria</taxon>
        <taxon>Bacillati</taxon>
        <taxon>Actinomycetota</taxon>
        <taxon>Coriobacteriia</taxon>
        <taxon>Coriobacteriales</taxon>
        <taxon>Atopobiaceae</taxon>
        <taxon>Lancefieldella</taxon>
    </lineage>
</organism>